<gene>
    <name evidence="1" type="ORF">RHMOL_Rhmol02G0155800</name>
</gene>
<name>A0ACC0PQL4_RHOML</name>
<keyword evidence="2" id="KW-1185">Reference proteome</keyword>
<evidence type="ECO:0000313" key="1">
    <source>
        <dbReference type="EMBL" id="KAI8567881.1"/>
    </source>
</evidence>
<reference evidence="1" key="1">
    <citation type="submission" date="2022-02" db="EMBL/GenBank/DDBJ databases">
        <title>Plant Genome Project.</title>
        <authorList>
            <person name="Zhang R.-G."/>
        </authorList>
    </citation>
    <scope>NUCLEOTIDE SEQUENCE</scope>
    <source>
        <strain evidence="1">AT1</strain>
    </source>
</reference>
<sequence length="242" mass="26397">MEEWMKPVGLALQGRDRTACESQTQQMKLEWPRMALQTSEHSESLKLNVSRDLNLGSTVRSTVPSVSPTEFGEFSPNSATKSGPSQNLQQVFEHALIREEEDRATHLHFNASPFKCHQEQVQVPSSNPKILYNVNGNPYVEGDPNFGYTVEDTLPRAGNRATDISSSSLSVIEESNGIPRELAEVSVVKGVVIAMHLLCDSEGLLCCPVPASCNCSLHYLTAPATAASVMLFGSCHPSILLL</sequence>
<comment type="caution">
    <text evidence="1">The sequence shown here is derived from an EMBL/GenBank/DDBJ whole genome shotgun (WGS) entry which is preliminary data.</text>
</comment>
<organism evidence="1 2">
    <name type="scientific">Rhododendron molle</name>
    <name type="common">Chinese azalea</name>
    <name type="synonym">Azalea mollis</name>
    <dbReference type="NCBI Taxonomy" id="49168"/>
    <lineage>
        <taxon>Eukaryota</taxon>
        <taxon>Viridiplantae</taxon>
        <taxon>Streptophyta</taxon>
        <taxon>Embryophyta</taxon>
        <taxon>Tracheophyta</taxon>
        <taxon>Spermatophyta</taxon>
        <taxon>Magnoliopsida</taxon>
        <taxon>eudicotyledons</taxon>
        <taxon>Gunneridae</taxon>
        <taxon>Pentapetalae</taxon>
        <taxon>asterids</taxon>
        <taxon>Ericales</taxon>
        <taxon>Ericaceae</taxon>
        <taxon>Ericoideae</taxon>
        <taxon>Rhodoreae</taxon>
        <taxon>Rhododendron</taxon>
    </lineage>
</organism>
<dbReference type="EMBL" id="CM046389">
    <property type="protein sequence ID" value="KAI8567881.1"/>
    <property type="molecule type" value="Genomic_DNA"/>
</dbReference>
<protein>
    <submittedName>
        <fullName evidence="1">Uncharacterized protein</fullName>
    </submittedName>
</protein>
<dbReference type="Proteomes" id="UP001062846">
    <property type="component" value="Chromosome 2"/>
</dbReference>
<evidence type="ECO:0000313" key="2">
    <source>
        <dbReference type="Proteomes" id="UP001062846"/>
    </source>
</evidence>
<proteinExistence type="predicted"/>
<accession>A0ACC0PQL4</accession>